<protein>
    <submittedName>
        <fullName evidence="2">Uncharacterized protein</fullName>
    </submittedName>
</protein>
<evidence type="ECO:0000256" key="1">
    <source>
        <dbReference type="SAM" id="MobiDB-lite"/>
    </source>
</evidence>
<reference evidence="2" key="1">
    <citation type="submission" date="2024-03" db="EMBL/GenBank/DDBJ databases">
        <title>This phage originates from the Bacteriophage catalogue of the Bacteriophage Competence Centre, Department of Microbiology und Biotechnology, Max Rubner-Institut, Kiel, Germany.</title>
        <authorList>
            <person name="Sprotte S."/>
            <person name="Brinks E."/>
        </authorList>
    </citation>
    <scope>NUCLEOTIDE SEQUENCE</scope>
</reference>
<feature type="region of interest" description="Disordered" evidence="1">
    <location>
        <begin position="82"/>
        <end position="106"/>
    </location>
</feature>
<dbReference type="InterPro" id="IPR055867">
    <property type="entry name" value="DUF7444"/>
</dbReference>
<name>A0AAU8BV28_9VIRU</name>
<dbReference type="EMBL" id="PP554580">
    <property type="protein sequence ID" value="XCD29877.1"/>
    <property type="molecule type" value="Genomic_DNA"/>
</dbReference>
<dbReference type="Pfam" id="PF24231">
    <property type="entry name" value="DUF7444"/>
    <property type="match status" value="1"/>
</dbReference>
<accession>A0AAU8BV28</accession>
<evidence type="ECO:0000313" key="2">
    <source>
        <dbReference type="EMBL" id="XCD29877.1"/>
    </source>
</evidence>
<sequence>MGTSYEVPFFIYGDKIMAKAKTVIMVNDGVCTIWFKGDRYLPGAEIELTEAELENKGIESLVFRGDLVVKDDSSATREIKERIKARAKKDPDEGKSRKELEDGGEF</sequence>
<organism evidence="2">
    <name type="scientific">Salmonella phage PMBT35</name>
    <dbReference type="NCBI Taxonomy" id="3137287"/>
    <lineage>
        <taxon>Viruses</taxon>
    </lineage>
</organism>
<proteinExistence type="predicted"/>